<dbReference type="GO" id="GO:0005634">
    <property type="term" value="C:nucleus"/>
    <property type="evidence" value="ECO:0007669"/>
    <property type="project" value="TreeGrafter"/>
</dbReference>
<dbReference type="GO" id="GO:0000463">
    <property type="term" value="P:maturation of LSU-rRNA from tricistronic rRNA transcript (SSU-rRNA, 5.8S rRNA, LSU-rRNA)"/>
    <property type="evidence" value="ECO:0007669"/>
    <property type="project" value="TreeGrafter"/>
</dbReference>
<feature type="domain" description="BCD1 alpha/beta" evidence="2">
    <location>
        <begin position="72"/>
        <end position="202"/>
    </location>
</feature>
<evidence type="ECO:0000256" key="1">
    <source>
        <dbReference type="ARBA" id="ARBA00022553"/>
    </source>
</evidence>
<accession>A0A4W3HMK8</accession>
<evidence type="ECO:0000313" key="4">
    <source>
        <dbReference type="Proteomes" id="UP000314986"/>
    </source>
</evidence>
<dbReference type="GeneTree" id="ENSGT00390000017201"/>
<dbReference type="GO" id="GO:0070761">
    <property type="term" value="C:pre-snoRNP complex"/>
    <property type="evidence" value="ECO:0007669"/>
    <property type="project" value="TreeGrafter"/>
</dbReference>
<reference evidence="3" key="5">
    <citation type="submission" date="2025-09" db="UniProtKB">
        <authorList>
            <consortium name="Ensembl"/>
        </authorList>
    </citation>
    <scope>IDENTIFICATION</scope>
</reference>
<dbReference type="InterPro" id="IPR057721">
    <property type="entry name" value="BCD1_alpha/beta"/>
</dbReference>
<dbReference type="Pfam" id="PF25790">
    <property type="entry name" value="BCD1"/>
    <property type="match status" value="1"/>
</dbReference>
<dbReference type="InterPro" id="IPR051639">
    <property type="entry name" value="BCD1"/>
</dbReference>
<reference evidence="4" key="3">
    <citation type="journal article" date="2014" name="Nature">
        <title>Elephant shark genome provides unique insights into gnathostome evolution.</title>
        <authorList>
            <consortium name="International Elephant Shark Genome Sequencing Consortium"/>
            <person name="Venkatesh B."/>
            <person name="Lee A.P."/>
            <person name="Ravi V."/>
            <person name="Maurya A.K."/>
            <person name="Lian M.M."/>
            <person name="Swann J.B."/>
            <person name="Ohta Y."/>
            <person name="Flajnik M.F."/>
            <person name="Sutoh Y."/>
            <person name="Kasahara M."/>
            <person name="Hoon S."/>
            <person name="Gangu V."/>
            <person name="Roy S.W."/>
            <person name="Irimia M."/>
            <person name="Korzh V."/>
            <person name="Kondrychyn I."/>
            <person name="Lim Z.W."/>
            <person name="Tay B.H."/>
            <person name="Tohari S."/>
            <person name="Kong K.W."/>
            <person name="Ho S."/>
            <person name="Lorente-Galdos B."/>
            <person name="Quilez J."/>
            <person name="Marques-Bonet T."/>
            <person name="Raney B.J."/>
            <person name="Ingham P.W."/>
            <person name="Tay A."/>
            <person name="Hillier L.W."/>
            <person name="Minx P."/>
            <person name="Boehm T."/>
            <person name="Wilson R.K."/>
            <person name="Brenner S."/>
            <person name="Warren W.C."/>
        </authorList>
    </citation>
    <scope>NUCLEOTIDE SEQUENCE [LARGE SCALE GENOMIC DNA]</scope>
</reference>
<reference evidence="4" key="2">
    <citation type="journal article" date="2007" name="PLoS Biol.">
        <title>Survey sequencing and comparative analysis of the elephant shark (Callorhinchus milii) genome.</title>
        <authorList>
            <person name="Venkatesh B."/>
            <person name="Kirkness E.F."/>
            <person name="Loh Y.H."/>
            <person name="Halpern A.L."/>
            <person name="Lee A.P."/>
            <person name="Johnson J."/>
            <person name="Dandona N."/>
            <person name="Viswanathan L.D."/>
            <person name="Tay A."/>
            <person name="Venter J.C."/>
            <person name="Strausberg R.L."/>
            <person name="Brenner S."/>
        </authorList>
    </citation>
    <scope>NUCLEOTIDE SEQUENCE [LARGE SCALE GENOMIC DNA]</scope>
</reference>
<proteinExistence type="predicted"/>
<dbReference type="AlphaFoldDB" id="A0A4W3HMK8"/>
<evidence type="ECO:0000259" key="2">
    <source>
        <dbReference type="Pfam" id="PF25790"/>
    </source>
</evidence>
<dbReference type="GO" id="GO:0000492">
    <property type="term" value="P:box C/D snoRNP assembly"/>
    <property type="evidence" value="ECO:0007669"/>
    <property type="project" value="TreeGrafter"/>
</dbReference>
<dbReference type="PANTHER" id="PTHR13483">
    <property type="entry name" value="BOX C_D SNORNA PROTEIN 1-RELATED"/>
    <property type="match status" value="1"/>
</dbReference>
<evidence type="ECO:0000313" key="3">
    <source>
        <dbReference type="Ensembl" id="ENSCMIP00000017311.1"/>
    </source>
</evidence>
<organism evidence="3 4">
    <name type="scientific">Callorhinchus milii</name>
    <name type="common">Ghost shark</name>
    <dbReference type="NCBI Taxonomy" id="7868"/>
    <lineage>
        <taxon>Eukaryota</taxon>
        <taxon>Metazoa</taxon>
        <taxon>Chordata</taxon>
        <taxon>Craniata</taxon>
        <taxon>Vertebrata</taxon>
        <taxon>Chondrichthyes</taxon>
        <taxon>Holocephali</taxon>
        <taxon>Chimaeriformes</taxon>
        <taxon>Callorhinchidae</taxon>
        <taxon>Callorhinchus</taxon>
    </lineage>
</organism>
<reference evidence="3" key="4">
    <citation type="submission" date="2025-08" db="UniProtKB">
        <authorList>
            <consortium name="Ensembl"/>
        </authorList>
    </citation>
    <scope>IDENTIFICATION</scope>
</reference>
<sequence>MTYSCSLSCVKKHKADAECNGVRDKTAFLAVNHFNEMHLLSDYRFLEDSGRLADSANRDASIRRPSSNQRLKFMMYKARKCNIHLRFLPLGFSKRKENSTFFNKKEQVFYWHLKLVFPQSKTEYVEKRVPGSKTLEDILKKYINPKEANPVIRQKYVLYTLISNLYFSLDSSESLTKNLGQKTIIEYPTIHIVLKEHSQQYRLLVKAIELRSSCFKHKC</sequence>
<keyword evidence="1" id="KW-0597">Phosphoprotein</keyword>
<dbReference type="PANTHER" id="PTHR13483:SF3">
    <property type="entry name" value="BOX C_D SNORNA PROTEIN 1"/>
    <property type="match status" value="1"/>
</dbReference>
<dbReference type="GO" id="GO:0048254">
    <property type="term" value="P:snoRNA localization"/>
    <property type="evidence" value="ECO:0007669"/>
    <property type="project" value="TreeGrafter"/>
</dbReference>
<reference evidence="4" key="1">
    <citation type="journal article" date="2006" name="Science">
        <title>Ancient noncoding elements conserved in the human genome.</title>
        <authorList>
            <person name="Venkatesh B."/>
            <person name="Kirkness E.F."/>
            <person name="Loh Y.H."/>
            <person name="Halpern A.L."/>
            <person name="Lee A.P."/>
            <person name="Johnson J."/>
            <person name="Dandona N."/>
            <person name="Viswanathan L.D."/>
            <person name="Tay A."/>
            <person name="Venter J.C."/>
            <person name="Strausberg R.L."/>
            <person name="Brenner S."/>
        </authorList>
    </citation>
    <scope>NUCLEOTIDE SEQUENCE [LARGE SCALE GENOMIC DNA]</scope>
</reference>
<dbReference type="Ensembl" id="ENSCMIT00000017649.1">
    <property type="protein sequence ID" value="ENSCMIP00000017311.1"/>
    <property type="gene ID" value="ENSCMIG00000008265.1"/>
</dbReference>
<name>A0A4W3HMK8_CALMI</name>
<keyword evidence="4" id="KW-1185">Reference proteome</keyword>
<protein>
    <recommendedName>
        <fullName evidence="2">BCD1 alpha/beta domain-containing protein</fullName>
    </recommendedName>
</protein>
<dbReference type="Proteomes" id="UP000314986">
    <property type="component" value="Unassembled WGS sequence"/>
</dbReference>